<dbReference type="RefSeq" id="WP_316411273.1">
    <property type="nucleotide sequence ID" value="NZ_AP027081.1"/>
</dbReference>
<protein>
    <submittedName>
        <fullName evidence="2">Uncharacterized protein</fullName>
    </submittedName>
</protein>
<dbReference type="KEGG" id="msea:METESE_12000"/>
<keyword evidence="1" id="KW-0472">Membrane</keyword>
<dbReference type="Proteomes" id="UP001228113">
    <property type="component" value="Chromosome"/>
</dbReference>
<organism evidence="2 3">
    <name type="scientific">Mesoterricola sediminis</name>
    <dbReference type="NCBI Taxonomy" id="2927980"/>
    <lineage>
        <taxon>Bacteria</taxon>
        <taxon>Pseudomonadati</taxon>
        <taxon>Acidobacteriota</taxon>
        <taxon>Holophagae</taxon>
        <taxon>Holophagales</taxon>
        <taxon>Holophagaceae</taxon>
        <taxon>Mesoterricola</taxon>
    </lineage>
</organism>
<keyword evidence="1" id="KW-0812">Transmembrane</keyword>
<dbReference type="AlphaFoldDB" id="A0AA48GRH8"/>
<feature type="transmembrane region" description="Helical" evidence="1">
    <location>
        <begin position="12"/>
        <end position="42"/>
    </location>
</feature>
<keyword evidence="3" id="KW-1185">Reference proteome</keyword>
<evidence type="ECO:0000313" key="2">
    <source>
        <dbReference type="EMBL" id="BDU76242.1"/>
    </source>
</evidence>
<proteinExistence type="predicted"/>
<reference evidence="2" key="1">
    <citation type="journal article" date="2023" name="Int. J. Syst. Evol. Microbiol.">
        <title>Mesoterricola silvestris gen. nov., sp. nov., Mesoterricola sediminis sp. nov., Geothrix oryzae sp. nov., Geothrix edaphica sp. nov., Geothrix rubra sp. nov., and Geothrix limicola sp. nov., six novel members of Acidobacteriota isolated from soils.</title>
        <authorList>
            <person name="Itoh H."/>
            <person name="Sugisawa Y."/>
            <person name="Mise K."/>
            <person name="Xu Z."/>
            <person name="Kuniyasu M."/>
            <person name="Ushijima N."/>
            <person name="Kawano K."/>
            <person name="Kobayashi E."/>
            <person name="Shiratori Y."/>
            <person name="Masuda Y."/>
            <person name="Senoo K."/>
        </authorList>
    </citation>
    <scope>NUCLEOTIDE SEQUENCE</scope>
    <source>
        <strain evidence="2">W786</strain>
    </source>
</reference>
<name>A0AA48GRH8_9BACT</name>
<dbReference type="EMBL" id="AP027081">
    <property type="protein sequence ID" value="BDU76242.1"/>
    <property type="molecule type" value="Genomic_DNA"/>
</dbReference>
<evidence type="ECO:0000313" key="3">
    <source>
        <dbReference type="Proteomes" id="UP001228113"/>
    </source>
</evidence>
<sequence length="45" mass="4618">MSTNQNSPGCFGCIASVALCAMLFVVLGLVLKLVVIAFMAGWGAL</sequence>
<evidence type="ECO:0000256" key="1">
    <source>
        <dbReference type="SAM" id="Phobius"/>
    </source>
</evidence>
<accession>A0AA48GRH8</accession>
<gene>
    <name evidence="2" type="ORF">METESE_12000</name>
</gene>
<keyword evidence="1" id="KW-1133">Transmembrane helix</keyword>